<evidence type="ECO:0000259" key="1">
    <source>
        <dbReference type="SMART" id="SM00897"/>
    </source>
</evidence>
<dbReference type="EMBL" id="BBVC01000067">
    <property type="protein sequence ID" value="GAO98542.1"/>
    <property type="molecule type" value="Genomic_DNA"/>
</dbReference>
<name>A0A0K8MDK3_9PROT</name>
<dbReference type="InterPro" id="IPR013702">
    <property type="entry name" value="FIST_domain_N"/>
</dbReference>
<proteinExistence type="predicted"/>
<dbReference type="Pfam" id="PF10442">
    <property type="entry name" value="FIST_C"/>
    <property type="match status" value="1"/>
</dbReference>
<reference evidence="3 4" key="1">
    <citation type="submission" date="2015-03" db="EMBL/GenBank/DDBJ databases">
        <title>Caedibacter varicaedens, whole genome shotgun sequence.</title>
        <authorList>
            <person name="Suzuki H."/>
            <person name="Dapper A.L."/>
            <person name="Gibson A.K."/>
            <person name="Jackson C."/>
            <person name="Lee H."/>
            <person name="Pejaver V.R."/>
            <person name="Doak T."/>
            <person name="Lynch M."/>
        </authorList>
    </citation>
    <scope>NUCLEOTIDE SEQUENCE [LARGE SCALE GENOMIC DNA]</scope>
</reference>
<sequence length="386" mass="42287">MEMKTLQYIQNKGWKNNVFPDMDSEKTLILVFAAPEFIGNSCSITELSQRYPHSKMIGCSSAGEIFGSSIMDNSLSVALIKFEKTPLKIVKTEIKDTEDSFAAGERIAKALDKKDLTGIFVLSPGLNVNGSELVKGLNTIENKSVIITGGLAGDGKRFEKTWSIYNGELHTHNVVAVGFYGDAIKIGHASKGGWDIFGPERRITNSKDNILYELDERPALEFYKEYLGDRASGLPATGLLFPLAIRKDTDDAKQLVRTILAIDEKEQSLTFAGDVPTGYLAQLMRANFDRLVSSASAAGETALETMNGQGNSSHNDNPVLAVGVSCVGRRLLLGERTEEETESMLEMLPKGTQQVGFYSYGELSPHTKGACDLHNQTMTLTTFYEN</sequence>
<evidence type="ECO:0000313" key="3">
    <source>
        <dbReference type="EMBL" id="GAO98542.1"/>
    </source>
</evidence>
<dbReference type="OrthoDB" id="9770435at2"/>
<accession>A0A0K8MDK3</accession>
<dbReference type="STRING" id="1629334.Cva_01205"/>
<protein>
    <submittedName>
        <fullName evidence="3">FIST N domain protein</fullName>
    </submittedName>
</protein>
<dbReference type="SMART" id="SM01204">
    <property type="entry name" value="FIST_C"/>
    <property type="match status" value="1"/>
</dbReference>
<dbReference type="PANTHER" id="PTHR40252:SF2">
    <property type="entry name" value="BLR0328 PROTEIN"/>
    <property type="match status" value="1"/>
</dbReference>
<dbReference type="InterPro" id="IPR019494">
    <property type="entry name" value="FIST_C"/>
</dbReference>
<evidence type="ECO:0000259" key="2">
    <source>
        <dbReference type="SMART" id="SM01204"/>
    </source>
</evidence>
<dbReference type="Proteomes" id="UP000036771">
    <property type="component" value="Unassembled WGS sequence"/>
</dbReference>
<evidence type="ECO:0000313" key="4">
    <source>
        <dbReference type="Proteomes" id="UP000036771"/>
    </source>
</evidence>
<dbReference type="Pfam" id="PF08495">
    <property type="entry name" value="FIST"/>
    <property type="match status" value="1"/>
</dbReference>
<dbReference type="SMART" id="SM00897">
    <property type="entry name" value="FIST"/>
    <property type="match status" value="1"/>
</dbReference>
<gene>
    <name evidence="3" type="ORF">Cva_01205</name>
</gene>
<keyword evidence="4" id="KW-1185">Reference proteome</keyword>
<dbReference type="AlphaFoldDB" id="A0A0K8MDK3"/>
<comment type="caution">
    <text evidence="3">The sequence shown here is derived from an EMBL/GenBank/DDBJ whole genome shotgun (WGS) entry which is preliminary data.</text>
</comment>
<feature type="domain" description="FIST C-domain" evidence="2">
    <location>
        <begin position="219"/>
        <end position="366"/>
    </location>
</feature>
<feature type="domain" description="FIST" evidence="1">
    <location>
        <begin position="26"/>
        <end position="218"/>
    </location>
</feature>
<dbReference type="PANTHER" id="PTHR40252">
    <property type="entry name" value="BLR0328 PROTEIN"/>
    <property type="match status" value="1"/>
</dbReference>
<organism evidence="3 4">
    <name type="scientific">Caedimonas varicaedens</name>
    <dbReference type="NCBI Taxonomy" id="1629334"/>
    <lineage>
        <taxon>Bacteria</taxon>
        <taxon>Pseudomonadati</taxon>
        <taxon>Pseudomonadota</taxon>
        <taxon>Alphaproteobacteria</taxon>
        <taxon>Holosporales</taxon>
        <taxon>Caedimonadaceae</taxon>
        <taxon>Caedimonas</taxon>
    </lineage>
</organism>